<protein>
    <submittedName>
        <fullName evidence="2">Uncharacterized protein</fullName>
    </submittedName>
</protein>
<comment type="caution">
    <text evidence="2">The sequence shown here is derived from an EMBL/GenBank/DDBJ whole genome shotgun (WGS) entry which is preliminary data.</text>
</comment>
<reference evidence="2 3" key="2">
    <citation type="submission" date="2016-08" db="EMBL/GenBank/DDBJ databases">
        <title>Pervasive Adenine N6-methylation of Active Genes in Fungi.</title>
        <authorList>
            <consortium name="DOE Joint Genome Institute"/>
            <person name="Mondo S.J."/>
            <person name="Dannebaum R.O."/>
            <person name="Kuo R.C."/>
            <person name="Labutti K."/>
            <person name="Haridas S."/>
            <person name="Kuo A."/>
            <person name="Salamov A."/>
            <person name="Ahrendt S.R."/>
            <person name="Lipzen A."/>
            <person name="Sullivan W."/>
            <person name="Andreopoulos W.B."/>
            <person name="Clum A."/>
            <person name="Lindquist E."/>
            <person name="Daum C."/>
            <person name="Ramamoorthy G.K."/>
            <person name="Gryganskyi A."/>
            <person name="Culley D."/>
            <person name="Magnuson J.K."/>
            <person name="James T.Y."/>
            <person name="O'Malley M.A."/>
            <person name="Stajich J.E."/>
            <person name="Spatafora J.W."/>
            <person name="Visel A."/>
            <person name="Grigoriev I.V."/>
        </authorList>
    </citation>
    <scope>NUCLEOTIDE SEQUENCE [LARGE SCALE GENOMIC DNA]</scope>
    <source>
        <strain evidence="3">finn</strain>
    </source>
</reference>
<gene>
    <name evidence="2" type="ORF">BCR36DRAFT_316854</name>
</gene>
<evidence type="ECO:0000313" key="3">
    <source>
        <dbReference type="Proteomes" id="UP000193719"/>
    </source>
</evidence>
<name>A0A1Y1VKR4_9FUNG</name>
<organism evidence="2 3">
    <name type="scientific">Piromyces finnis</name>
    <dbReference type="NCBI Taxonomy" id="1754191"/>
    <lineage>
        <taxon>Eukaryota</taxon>
        <taxon>Fungi</taxon>
        <taxon>Fungi incertae sedis</taxon>
        <taxon>Chytridiomycota</taxon>
        <taxon>Chytridiomycota incertae sedis</taxon>
        <taxon>Neocallimastigomycetes</taxon>
        <taxon>Neocallimastigales</taxon>
        <taxon>Neocallimastigaceae</taxon>
        <taxon>Piromyces</taxon>
    </lineage>
</organism>
<sequence length="172" mass="18798">MLINQNQRNVTIEIPTYESDASEPQFQFNLISPNPNETWTIGSEVAISWKLSSVLPITSLIFSLEDGGGLSKKHLLTVTSPHLIGKGTVMYIFNLSSSVQPSQNTTSTLFVSFEFAGSTIPASTNIINLSSEMEIIPTYNDQQTYKPSSSSTVTTSIDNSNNNNSNNNNNNN</sequence>
<dbReference type="Proteomes" id="UP000193719">
    <property type="component" value="Unassembled WGS sequence"/>
</dbReference>
<dbReference type="AlphaFoldDB" id="A0A1Y1VKR4"/>
<evidence type="ECO:0000313" key="2">
    <source>
        <dbReference type="EMBL" id="ORX59059.1"/>
    </source>
</evidence>
<feature type="non-terminal residue" evidence="2">
    <location>
        <position position="172"/>
    </location>
</feature>
<feature type="compositionally biased region" description="Low complexity" evidence="1">
    <location>
        <begin position="148"/>
        <end position="172"/>
    </location>
</feature>
<evidence type="ECO:0000256" key="1">
    <source>
        <dbReference type="SAM" id="MobiDB-lite"/>
    </source>
</evidence>
<keyword evidence="3" id="KW-1185">Reference proteome</keyword>
<dbReference type="OrthoDB" id="10639019at2759"/>
<accession>A0A1Y1VKR4</accession>
<proteinExistence type="predicted"/>
<dbReference type="EMBL" id="MCFH01000003">
    <property type="protein sequence ID" value="ORX59059.1"/>
    <property type="molecule type" value="Genomic_DNA"/>
</dbReference>
<reference evidence="2 3" key="1">
    <citation type="submission" date="2016-08" db="EMBL/GenBank/DDBJ databases">
        <title>Genomes of anaerobic fungi encode conserved fungal cellulosomes for biomass hydrolysis.</title>
        <authorList>
            <consortium name="DOE Joint Genome Institute"/>
            <person name="Haitjema C.H."/>
            <person name="Gilmore S.P."/>
            <person name="Henske J.K."/>
            <person name="Solomon K.V."/>
            <person name="De Groot R."/>
            <person name="Kuo A."/>
            <person name="Mondo S.J."/>
            <person name="Salamov A.A."/>
            <person name="Labutti K."/>
            <person name="Zhao Z."/>
            <person name="Chiniquy J."/>
            <person name="Barry K."/>
            <person name="Brewer H.M."/>
            <person name="Purvine S.O."/>
            <person name="Wright A.T."/>
            <person name="Boxma B."/>
            <person name="Van Alen T."/>
            <person name="Hackstein J.H."/>
            <person name="Baker S.E."/>
            <person name="Grigoriev I.V."/>
            <person name="O'Malley M.A."/>
        </authorList>
    </citation>
    <scope>NUCLEOTIDE SEQUENCE [LARGE SCALE GENOMIC DNA]</scope>
    <source>
        <strain evidence="3">finn</strain>
    </source>
</reference>
<feature type="region of interest" description="Disordered" evidence="1">
    <location>
        <begin position="142"/>
        <end position="172"/>
    </location>
</feature>